<dbReference type="RefSeq" id="WP_190893675.1">
    <property type="nucleotide sequence ID" value="NZ_JACWZY010000077.1"/>
</dbReference>
<evidence type="ECO:0000313" key="2">
    <source>
        <dbReference type="EMBL" id="MBD2705859.1"/>
    </source>
</evidence>
<keyword evidence="1" id="KW-0812">Transmembrane</keyword>
<dbReference type="AlphaFoldDB" id="A0A927AWV3"/>
<evidence type="ECO:0000256" key="1">
    <source>
        <dbReference type="SAM" id="Phobius"/>
    </source>
</evidence>
<keyword evidence="1" id="KW-1133">Transmembrane helix</keyword>
<feature type="transmembrane region" description="Helical" evidence="1">
    <location>
        <begin position="7"/>
        <end position="32"/>
    </location>
</feature>
<feature type="transmembrane region" description="Helical" evidence="1">
    <location>
        <begin position="44"/>
        <end position="63"/>
    </location>
</feature>
<dbReference type="EMBL" id="JACWZY010000077">
    <property type="protein sequence ID" value="MBD2705859.1"/>
    <property type="molecule type" value="Genomic_DNA"/>
</dbReference>
<name>A0A927AWV3_9BACT</name>
<protein>
    <submittedName>
        <fullName evidence="2">Uncharacterized protein</fullName>
    </submittedName>
</protein>
<reference evidence="2" key="1">
    <citation type="submission" date="2020-09" db="EMBL/GenBank/DDBJ databases">
        <authorList>
            <person name="Kim M.K."/>
        </authorList>
    </citation>
    <scope>NUCLEOTIDE SEQUENCE</scope>
    <source>
        <strain evidence="2">BT702</strain>
    </source>
</reference>
<keyword evidence="1" id="KW-0472">Membrane</keyword>
<gene>
    <name evidence="2" type="ORF">IC229_35000</name>
</gene>
<feature type="transmembrane region" description="Helical" evidence="1">
    <location>
        <begin position="75"/>
        <end position="96"/>
    </location>
</feature>
<dbReference type="Proteomes" id="UP000598820">
    <property type="component" value="Unassembled WGS sequence"/>
</dbReference>
<comment type="caution">
    <text evidence="2">The sequence shown here is derived from an EMBL/GenBank/DDBJ whole genome shotgun (WGS) entry which is preliminary data.</text>
</comment>
<accession>A0A927AWV3</accession>
<keyword evidence="3" id="KW-1185">Reference proteome</keyword>
<sequence length="102" mass="11343">MQPIIKILFCIPLIINGLISTFYFVMTFYSLLFPPGPAYTAREGIPFLLGCATILGLLWWAYWLAILHTKPGAGFGVLALSYLAWPVLLLILFLLGGSKGWH</sequence>
<proteinExistence type="predicted"/>
<evidence type="ECO:0000313" key="3">
    <source>
        <dbReference type="Proteomes" id="UP000598820"/>
    </source>
</evidence>
<organism evidence="2 3">
    <name type="scientific">Spirosoma profusum</name>
    <dbReference type="NCBI Taxonomy" id="2771354"/>
    <lineage>
        <taxon>Bacteria</taxon>
        <taxon>Pseudomonadati</taxon>
        <taxon>Bacteroidota</taxon>
        <taxon>Cytophagia</taxon>
        <taxon>Cytophagales</taxon>
        <taxon>Cytophagaceae</taxon>
        <taxon>Spirosoma</taxon>
    </lineage>
</organism>